<dbReference type="SUPFAM" id="SSF51735">
    <property type="entry name" value="NAD(P)-binding Rossmann-fold domains"/>
    <property type="match status" value="1"/>
</dbReference>
<dbReference type="InterPro" id="IPR028161">
    <property type="entry name" value="Met8-like"/>
</dbReference>
<dbReference type="Gene3D" id="3.40.50.720">
    <property type="entry name" value="NAD(P)-binding Rossmann-like Domain"/>
    <property type="match status" value="1"/>
</dbReference>
<dbReference type="Gene3D" id="3.30.160.110">
    <property type="entry name" value="Siroheme synthase, domain 2"/>
    <property type="match status" value="1"/>
</dbReference>
<dbReference type="EC" id="1.3.1.76" evidence="2"/>
<gene>
    <name evidence="8" type="ORF">HANVADRAFT_52176</name>
</gene>
<accession>A0A1B7TG91</accession>
<evidence type="ECO:0000313" key="8">
    <source>
        <dbReference type="EMBL" id="OBA27756.1"/>
    </source>
</evidence>
<dbReference type="Pfam" id="PF13241">
    <property type="entry name" value="NAD_binding_7"/>
    <property type="match status" value="1"/>
</dbReference>
<evidence type="ECO:0000256" key="2">
    <source>
        <dbReference type="ARBA" id="ARBA00012400"/>
    </source>
</evidence>
<evidence type="ECO:0000256" key="4">
    <source>
        <dbReference type="ARBA" id="ARBA00023027"/>
    </source>
</evidence>
<dbReference type="EMBL" id="LXPE01000007">
    <property type="protein sequence ID" value="OBA27756.1"/>
    <property type="molecule type" value="Genomic_DNA"/>
</dbReference>
<evidence type="ECO:0000259" key="7">
    <source>
        <dbReference type="Pfam" id="PF14824"/>
    </source>
</evidence>
<dbReference type="Pfam" id="PF14823">
    <property type="entry name" value="Sirohm_synth_C"/>
    <property type="match status" value="1"/>
</dbReference>
<name>A0A1B7TG91_9ASCO</name>
<keyword evidence="4" id="KW-0520">NAD</keyword>
<evidence type="ECO:0000259" key="6">
    <source>
        <dbReference type="Pfam" id="PF14823"/>
    </source>
</evidence>
<organism evidence="8 9">
    <name type="scientific">Hanseniaspora valbyensis NRRL Y-1626</name>
    <dbReference type="NCBI Taxonomy" id="766949"/>
    <lineage>
        <taxon>Eukaryota</taxon>
        <taxon>Fungi</taxon>
        <taxon>Dikarya</taxon>
        <taxon>Ascomycota</taxon>
        <taxon>Saccharomycotina</taxon>
        <taxon>Saccharomycetes</taxon>
        <taxon>Saccharomycodales</taxon>
        <taxon>Saccharomycodaceae</taxon>
        <taxon>Hanseniaspora</taxon>
    </lineage>
</organism>
<evidence type="ECO:0000256" key="3">
    <source>
        <dbReference type="ARBA" id="ARBA00023002"/>
    </source>
</evidence>
<sequence>MAFVDSNVPGLSLSHRLFNKTVLIVGGGEVAYTRLQKLVPTKCKIHLVSPKLHPKIIEDYGELISIVKSPANAGKVELPLKESKILHTQRNFDLEDFDLNTEGNNNLNVITPDLFESLSPEEITERCENITFDEWSLVLICIDDPRLSLKFYQYGTLKFPNVPLNICDKPKLCPVYFGAVAKIGGPNGIDCMISSNGKAPRFAALLKKDIEKRYLELDVEGSCNKIETLRNLLKKEETVEKFKGNIIPVRMKFLIYVTDAFDLFNCQKLDCIKLEKLFIDVYINKSDELPLPKDLVQNYSI</sequence>
<dbReference type="GO" id="GO:0004325">
    <property type="term" value="F:ferrochelatase activity"/>
    <property type="evidence" value="ECO:0007669"/>
    <property type="project" value="InterPro"/>
</dbReference>
<dbReference type="Gene3D" id="1.10.3280.10">
    <property type="entry name" value="Siroheme synthase, domain 3"/>
    <property type="match status" value="1"/>
</dbReference>
<dbReference type="Proteomes" id="UP000092321">
    <property type="component" value="Unassembled WGS sequence"/>
</dbReference>
<dbReference type="Pfam" id="PF14824">
    <property type="entry name" value="Sirohm_synth_M"/>
    <property type="match status" value="1"/>
</dbReference>
<dbReference type="PANTHER" id="PTHR35330:SF1">
    <property type="entry name" value="SIROHEME BIOSYNTHESIS PROTEIN MET8"/>
    <property type="match status" value="1"/>
</dbReference>
<dbReference type="GO" id="GO:0043115">
    <property type="term" value="F:precorrin-2 dehydrogenase activity"/>
    <property type="evidence" value="ECO:0007669"/>
    <property type="project" value="UniProtKB-EC"/>
</dbReference>
<feature type="domain" description="Siroheme biosynthesis protein Met8 C-terminal" evidence="6">
    <location>
        <begin position="219"/>
        <end position="284"/>
    </location>
</feature>
<dbReference type="AlphaFoldDB" id="A0A1B7TG91"/>
<keyword evidence="9" id="KW-1185">Reference proteome</keyword>
<dbReference type="OrthoDB" id="1721126at2759"/>
<evidence type="ECO:0000256" key="5">
    <source>
        <dbReference type="ARBA" id="ARBA00023244"/>
    </source>
</evidence>
<dbReference type="InterPro" id="IPR028281">
    <property type="entry name" value="Sirohaem_synthase_central"/>
</dbReference>
<dbReference type="InterPro" id="IPR028162">
    <property type="entry name" value="Met8_C"/>
</dbReference>
<dbReference type="InterPro" id="IPR036291">
    <property type="entry name" value="NAD(P)-bd_dom_sf"/>
</dbReference>
<evidence type="ECO:0000313" key="9">
    <source>
        <dbReference type="Proteomes" id="UP000092321"/>
    </source>
</evidence>
<dbReference type="GO" id="GO:0019354">
    <property type="term" value="P:siroheme biosynthetic process"/>
    <property type="evidence" value="ECO:0007669"/>
    <property type="project" value="UniProtKB-UniPathway"/>
</dbReference>
<proteinExistence type="predicted"/>
<comment type="pathway">
    <text evidence="1">Porphyrin-containing compound metabolism; siroheme biosynthesis; sirohydrochlorin from precorrin-2: step 1/1.</text>
</comment>
<dbReference type="SUPFAM" id="SSF75615">
    <property type="entry name" value="Siroheme synthase middle domains-like"/>
    <property type="match status" value="1"/>
</dbReference>
<comment type="caution">
    <text evidence="8">The sequence shown here is derived from an EMBL/GenBank/DDBJ whole genome shotgun (WGS) entry which is preliminary data.</text>
</comment>
<evidence type="ECO:0000256" key="1">
    <source>
        <dbReference type="ARBA" id="ARBA00005010"/>
    </source>
</evidence>
<reference evidence="9" key="1">
    <citation type="journal article" date="2016" name="Proc. Natl. Acad. Sci. U.S.A.">
        <title>Comparative genomics of biotechnologically important yeasts.</title>
        <authorList>
            <person name="Riley R."/>
            <person name="Haridas S."/>
            <person name="Wolfe K.H."/>
            <person name="Lopes M.R."/>
            <person name="Hittinger C.T."/>
            <person name="Goeker M."/>
            <person name="Salamov A.A."/>
            <person name="Wisecaver J.H."/>
            <person name="Long T.M."/>
            <person name="Calvey C.H."/>
            <person name="Aerts A.L."/>
            <person name="Barry K.W."/>
            <person name="Choi C."/>
            <person name="Clum A."/>
            <person name="Coughlan A.Y."/>
            <person name="Deshpande S."/>
            <person name="Douglass A.P."/>
            <person name="Hanson S.J."/>
            <person name="Klenk H.-P."/>
            <person name="LaButti K.M."/>
            <person name="Lapidus A."/>
            <person name="Lindquist E.A."/>
            <person name="Lipzen A.M."/>
            <person name="Meier-Kolthoff J.P."/>
            <person name="Ohm R.A."/>
            <person name="Otillar R.P."/>
            <person name="Pangilinan J.L."/>
            <person name="Peng Y."/>
            <person name="Rokas A."/>
            <person name="Rosa C.A."/>
            <person name="Scheuner C."/>
            <person name="Sibirny A.A."/>
            <person name="Slot J.C."/>
            <person name="Stielow J.B."/>
            <person name="Sun H."/>
            <person name="Kurtzman C.P."/>
            <person name="Blackwell M."/>
            <person name="Grigoriev I.V."/>
            <person name="Jeffries T.W."/>
        </authorList>
    </citation>
    <scope>NUCLEOTIDE SEQUENCE [LARGE SCALE GENOMIC DNA]</scope>
    <source>
        <strain evidence="9">NRRL Y-1626</strain>
    </source>
</reference>
<dbReference type="UniPathway" id="UPA00262">
    <property type="reaction ID" value="UER00222"/>
</dbReference>
<keyword evidence="5" id="KW-0627">Porphyrin biosynthesis</keyword>
<protein>
    <recommendedName>
        <fullName evidence="2">precorrin-2 dehydrogenase</fullName>
        <ecNumber evidence="2">1.3.1.76</ecNumber>
    </recommendedName>
</protein>
<feature type="domain" description="Siroheme synthase central" evidence="7">
    <location>
        <begin position="192"/>
        <end position="212"/>
    </location>
</feature>
<dbReference type="PANTHER" id="PTHR35330">
    <property type="entry name" value="SIROHEME BIOSYNTHESIS PROTEIN MET8"/>
    <property type="match status" value="1"/>
</dbReference>
<keyword evidence="3" id="KW-0560">Oxidoreductase</keyword>